<keyword evidence="1" id="KW-0812">Transmembrane</keyword>
<comment type="caution">
    <text evidence="2">The sequence shown here is derived from an EMBL/GenBank/DDBJ whole genome shotgun (WGS) entry which is preliminary data.</text>
</comment>
<proteinExistence type="predicted"/>
<organism evidence="2 3">
    <name type="scientific">Candidatus Dojkabacteria bacterium</name>
    <dbReference type="NCBI Taxonomy" id="2099670"/>
    <lineage>
        <taxon>Bacteria</taxon>
        <taxon>Candidatus Dojkabacteria</taxon>
    </lineage>
</organism>
<reference evidence="2" key="2">
    <citation type="journal article" date="2021" name="Microbiome">
        <title>Successional dynamics and alternative stable states in a saline activated sludge microbial community over 9 years.</title>
        <authorList>
            <person name="Wang Y."/>
            <person name="Ye J."/>
            <person name="Ju F."/>
            <person name="Liu L."/>
            <person name="Boyd J.A."/>
            <person name="Deng Y."/>
            <person name="Parks D.H."/>
            <person name="Jiang X."/>
            <person name="Yin X."/>
            <person name="Woodcroft B.J."/>
            <person name="Tyson G.W."/>
            <person name="Hugenholtz P."/>
            <person name="Polz M.F."/>
            <person name="Zhang T."/>
        </authorList>
    </citation>
    <scope>NUCLEOTIDE SEQUENCE</scope>
    <source>
        <strain evidence="2">HKST-UBA14</strain>
    </source>
</reference>
<dbReference type="Proteomes" id="UP000783287">
    <property type="component" value="Unassembled WGS sequence"/>
</dbReference>
<accession>A0A955RJ10</accession>
<evidence type="ECO:0000313" key="2">
    <source>
        <dbReference type="EMBL" id="MCA9383293.1"/>
    </source>
</evidence>
<gene>
    <name evidence="2" type="ORF">KC909_02925</name>
</gene>
<reference evidence="2" key="1">
    <citation type="submission" date="2020-04" db="EMBL/GenBank/DDBJ databases">
        <authorList>
            <person name="Zhang T."/>
        </authorList>
    </citation>
    <scope>NUCLEOTIDE SEQUENCE</scope>
    <source>
        <strain evidence="2">HKST-UBA14</strain>
    </source>
</reference>
<evidence type="ECO:0000313" key="3">
    <source>
        <dbReference type="Proteomes" id="UP000783287"/>
    </source>
</evidence>
<evidence type="ECO:0000256" key="1">
    <source>
        <dbReference type="SAM" id="Phobius"/>
    </source>
</evidence>
<feature type="transmembrane region" description="Helical" evidence="1">
    <location>
        <begin position="225"/>
        <end position="250"/>
    </location>
</feature>
<keyword evidence="1" id="KW-1133">Transmembrane helix</keyword>
<dbReference type="EMBL" id="JAGQLK010000050">
    <property type="protein sequence ID" value="MCA9383293.1"/>
    <property type="molecule type" value="Genomic_DNA"/>
</dbReference>
<name>A0A955RJ10_9BACT</name>
<keyword evidence="1" id="KW-0472">Membrane</keyword>
<feature type="transmembrane region" description="Helical" evidence="1">
    <location>
        <begin position="184"/>
        <end position="205"/>
    </location>
</feature>
<protein>
    <submittedName>
        <fullName evidence="2">Uncharacterized protein</fullName>
    </submittedName>
</protein>
<sequence length="256" mass="27170">MCCEDIGIPQEQITAATLSDACNGKEGKLPLYLGSVLSSPIQINNVDNKGNVTEPFRVGAESYVCNNGCVTAADGLFIPNPPLITEGNVSNYLCFGSGEAVPDNPGNDPATNAICFQGELYDEDDPIAQGGDIAKCQALEDTGEVEACVACLSRNDADPNNIKNFVYTSIGCVDTSRDGVITRVFQIGIGVIGGFAIIQVIRAGYIMQRRDPSSVQEAREMIMSVIYAIFMLVGAIVILRFVGVNILGLLPGGFFN</sequence>
<dbReference type="AlphaFoldDB" id="A0A955RJ10"/>